<organism evidence="2 3">
    <name type="scientific">Heterobasidion irregulare (strain TC 32-1)</name>
    <dbReference type="NCBI Taxonomy" id="747525"/>
    <lineage>
        <taxon>Eukaryota</taxon>
        <taxon>Fungi</taxon>
        <taxon>Dikarya</taxon>
        <taxon>Basidiomycota</taxon>
        <taxon>Agaricomycotina</taxon>
        <taxon>Agaricomycetes</taxon>
        <taxon>Russulales</taxon>
        <taxon>Bondarzewiaceae</taxon>
        <taxon>Heterobasidion</taxon>
        <taxon>Heterobasidion annosum species complex</taxon>
    </lineage>
</organism>
<dbReference type="RefSeq" id="XP_009552761.1">
    <property type="nucleotide sequence ID" value="XM_009554466.1"/>
</dbReference>
<evidence type="ECO:0000313" key="3">
    <source>
        <dbReference type="Proteomes" id="UP000030671"/>
    </source>
</evidence>
<feature type="region of interest" description="Disordered" evidence="1">
    <location>
        <begin position="256"/>
        <end position="279"/>
    </location>
</feature>
<keyword evidence="3" id="KW-1185">Reference proteome</keyword>
<accession>W4JQH7</accession>
<dbReference type="Proteomes" id="UP000030671">
    <property type="component" value="Unassembled WGS sequence"/>
</dbReference>
<reference evidence="2 3" key="1">
    <citation type="journal article" date="2012" name="New Phytol.">
        <title>Insight into trade-off between wood decay and parasitism from the genome of a fungal forest pathogen.</title>
        <authorList>
            <person name="Olson A."/>
            <person name="Aerts A."/>
            <person name="Asiegbu F."/>
            <person name="Belbahri L."/>
            <person name="Bouzid O."/>
            <person name="Broberg A."/>
            <person name="Canback B."/>
            <person name="Coutinho P.M."/>
            <person name="Cullen D."/>
            <person name="Dalman K."/>
            <person name="Deflorio G."/>
            <person name="van Diepen L.T."/>
            <person name="Dunand C."/>
            <person name="Duplessis S."/>
            <person name="Durling M."/>
            <person name="Gonthier P."/>
            <person name="Grimwood J."/>
            <person name="Fossdal C.G."/>
            <person name="Hansson D."/>
            <person name="Henrissat B."/>
            <person name="Hietala A."/>
            <person name="Himmelstrand K."/>
            <person name="Hoffmeister D."/>
            <person name="Hogberg N."/>
            <person name="James T.Y."/>
            <person name="Karlsson M."/>
            <person name="Kohler A."/>
            <person name="Kues U."/>
            <person name="Lee Y.H."/>
            <person name="Lin Y.C."/>
            <person name="Lind M."/>
            <person name="Lindquist E."/>
            <person name="Lombard V."/>
            <person name="Lucas S."/>
            <person name="Lunden K."/>
            <person name="Morin E."/>
            <person name="Murat C."/>
            <person name="Park J."/>
            <person name="Raffaello T."/>
            <person name="Rouze P."/>
            <person name="Salamov A."/>
            <person name="Schmutz J."/>
            <person name="Solheim H."/>
            <person name="Stahlberg J."/>
            <person name="Velez H."/>
            <person name="de Vries R.P."/>
            <person name="Wiebenga A."/>
            <person name="Woodward S."/>
            <person name="Yakovlev I."/>
            <person name="Garbelotto M."/>
            <person name="Martin F."/>
            <person name="Grigoriev I.V."/>
            <person name="Stenlid J."/>
        </authorList>
    </citation>
    <scope>NUCLEOTIDE SEQUENCE [LARGE SCALE GENOMIC DNA]</scope>
    <source>
        <strain evidence="2 3">TC 32-1</strain>
    </source>
</reference>
<feature type="non-terminal residue" evidence="2">
    <location>
        <position position="1"/>
    </location>
</feature>
<protein>
    <submittedName>
        <fullName evidence="2">Uncharacterized protein</fullName>
    </submittedName>
</protein>
<dbReference type="AlphaFoldDB" id="W4JQH7"/>
<evidence type="ECO:0000313" key="2">
    <source>
        <dbReference type="EMBL" id="ETW75330.1"/>
    </source>
</evidence>
<dbReference type="InParanoid" id="W4JQH7"/>
<dbReference type="eggNOG" id="ENOG502SF9S">
    <property type="taxonomic scope" value="Eukaryota"/>
</dbReference>
<evidence type="ECO:0000256" key="1">
    <source>
        <dbReference type="SAM" id="MobiDB-lite"/>
    </source>
</evidence>
<dbReference type="GeneID" id="20671641"/>
<proteinExistence type="predicted"/>
<dbReference type="HOGENOM" id="CLU_963317_0_0_1"/>
<sequence>QNIDPLSDTTAPRYAVESDEEEDEFNPLFPEGNHQSRNVGIDIKGISPTNAIGGNLVVATGDAGKIWAKGASLEEQQGAVYVNQLQVGLVFRPSWSNATTVVVSELTASLPIWAMSPYAQAVLDYFKPANTVLLDTYPTPVYITAAPVPYRDEAPVRYLSTGPSGTGAPSFAPPNLIQTTSAAFLSIVSVSSPSPSATAFLLPSPRIPRPRPSDLTQQDVSTISEEDIAWPSATMQTVDQAVFEVLGETLKRQWRRKDGAREGKSQLKRREVGDGSMYI</sequence>
<name>W4JQH7_HETIT</name>
<feature type="compositionally biased region" description="Basic and acidic residues" evidence="1">
    <location>
        <begin position="256"/>
        <end position="273"/>
    </location>
</feature>
<dbReference type="EMBL" id="KI925466">
    <property type="protein sequence ID" value="ETW75330.1"/>
    <property type="molecule type" value="Genomic_DNA"/>
</dbReference>
<feature type="region of interest" description="Disordered" evidence="1">
    <location>
        <begin position="1"/>
        <end position="31"/>
    </location>
</feature>
<dbReference type="STRING" id="747525.W4JQH7"/>
<feature type="compositionally biased region" description="Polar residues" evidence="1">
    <location>
        <begin position="1"/>
        <end position="10"/>
    </location>
</feature>
<dbReference type="OrthoDB" id="2546621at2759"/>
<gene>
    <name evidence="2" type="ORF">HETIRDRAFT_331260</name>
</gene>
<dbReference type="KEGG" id="hir:HETIRDRAFT_331260"/>